<reference evidence="14 15" key="1">
    <citation type="submission" date="2020-12" db="EMBL/GenBank/DDBJ databases">
        <title>FDA dAtabase for Regulatory Grade micrObial Sequences (FDA-ARGOS): Supporting development and validation of Infectious Disease Dx tests.</title>
        <authorList>
            <person name="Sproer C."/>
            <person name="Gronow S."/>
            <person name="Severitt S."/>
            <person name="Schroder I."/>
            <person name="Tallon L."/>
            <person name="Sadzewicz L."/>
            <person name="Zhao X."/>
            <person name="Boylan J."/>
            <person name="Ott S."/>
            <person name="Bowen H."/>
            <person name="Vavikolanu K."/>
            <person name="Mehta A."/>
            <person name="Aluvathingal J."/>
            <person name="Nadendla S."/>
            <person name="Lowell S."/>
            <person name="Myers T."/>
            <person name="Yan Y."/>
            <person name="Sichtig H."/>
        </authorList>
    </citation>
    <scope>NUCLEOTIDE SEQUENCE [LARGE SCALE GENOMIC DNA]</scope>
    <source>
        <strain evidence="14 15">FDAARGOS_872</strain>
    </source>
</reference>
<evidence type="ECO:0000256" key="2">
    <source>
        <dbReference type="ARBA" id="ARBA00004413"/>
    </source>
</evidence>
<dbReference type="InterPro" id="IPR032779">
    <property type="entry name" value="FliG_M"/>
</dbReference>
<dbReference type="SUPFAM" id="SSF48029">
    <property type="entry name" value="FliG"/>
    <property type="match status" value="2"/>
</dbReference>
<dbReference type="InterPro" id="IPR023087">
    <property type="entry name" value="Flg_Motor_Flig_C"/>
</dbReference>
<keyword evidence="5" id="KW-1003">Cell membrane</keyword>
<accession>A0A7T3BP18</accession>
<evidence type="ECO:0000259" key="13">
    <source>
        <dbReference type="Pfam" id="PF14842"/>
    </source>
</evidence>
<dbReference type="InterPro" id="IPR028263">
    <property type="entry name" value="FliG_N"/>
</dbReference>
<comment type="similarity">
    <text evidence="3">Belongs to the FliG family.</text>
</comment>
<keyword evidence="7" id="KW-0283">Flagellar rotation</keyword>
<evidence type="ECO:0000313" key="14">
    <source>
        <dbReference type="EMBL" id="QPT39127.1"/>
    </source>
</evidence>
<feature type="domain" description="Flagellar motor switch protein FliG middle" evidence="12">
    <location>
        <begin position="116"/>
        <end position="190"/>
    </location>
</feature>
<keyword evidence="14" id="KW-0966">Cell projection</keyword>
<dbReference type="Pfam" id="PF14842">
    <property type="entry name" value="FliG_N"/>
    <property type="match status" value="1"/>
</dbReference>
<keyword evidence="6" id="KW-0145">Chemotaxis</keyword>
<dbReference type="NCBIfam" id="TIGR00207">
    <property type="entry name" value="fliG"/>
    <property type="match status" value="1"/>
</dbReference>
<evidence type="ECO:0000256" key="9">
    <source>
        <dbReference type="ARBA" id="ARBA00023143"/>
    </source>
</evidence>
<protein>
    <recommendedName>
        <fullName evidence="4">Flagellar motor switch protein FliG</fullName>
    </recommendedName>
</protein>
<dbReference type="InterPro" id="IPR000090">
    <property type="entry name" value="Flg_Motor_Flig"/>
</dbReference>
<proteinExistence type="inferred from homology"/>
<gene>
    <name evidence="14" type="primary">fliG</name>
    <name evidence="14" type="ORF">I6G29_07955</name>
</gene>
<keyword evidence="9" id="KW-0975">Bacterial flagellum</keyword>
<dbReference type="PANTHER" id="PTHR30534">
    <property type="entry name" value="FLAGELLAR MOTOR SWITCH PROTEIN FLIG"/>
    <property type="match status" value="1"/>
</dbReference>
<evidence type="ECO:0000256" key="4">
    <source>
        <dbReference type="ARBA" id="ARBA00021870"/>
    </source>
</evidence>
<dbReference type="EMBL" id="CP065725">
    <property type="protein sequence ID" value="QPT39127.1"/>
    <property type="molecule type" value="Genomic_DNA"/>
</dbReference>
<dbReference type="Proteomes" id="UP000594903">
    <property type="component" value="Chromosome"/>
</dbReference>
<keyword evidence="8" id="KW-0472">Membrane</keyword>
<evidence type="ECO:0000256" key="8">
    <source>
        <dbReference type="ARBA" id="ARBA00023136"/>
    </source>
</evidence>
<organism evidence="14 15">
    <name type="scientific">Oligella ureolytica</name>
    <dbReference type="NCBI Taxonomy" id="90244"/>
    <lineage>
        <taxon>Bacteria</taxon>
        <taxon>Pseudomonadati</taxon>
        <taxon>Pseudomonadota</taxon>
        <taxon>Betaproteobacteria</taxon>
        <taxon>Burkholderiales</taxon>
        <taxon>Alcaligenaceae</taxon>
        <taxon>Oligella</taxon>
    </lineage>
</organism>
<dbReference type="PANTHER" id="PTHR30534:SF0">
    <property type="entry name" value="FLAGELLAR MOTOR SWITCH PROTEIN FLIG"/>
    <property type="match status" value="1"/>
</dbReference>
<evidence type="ECO:0000256" key="3">
    <source>
        <dbReference type="ARBA" id="ARBA00010299"/>
    </source>
</evidence>
<evidence type="ECO:0000256" key="5">
    <source>
        <dbReference type="ARBA" id="ARBA00022475"/>
    </source>
</evidence>
<evidence type="ECO:0000256" key="10">
    <source>
        <dbReference type="ARBA" id="ARBA00025598"/>
    </source>
</evidence>
<evidence type="ECO:0000256" key="7">
    <source>
        <dbReference type="ARBA" id="ARBA00022779"/>
    </source>
</evidence>
<evidence type="ECO:0000313" key="15">
    <source>
        <dbReference type="Proteomes" id="UP000594903"/>
    </source>
</evidence>
<dbReference type="PIRSF" id="PIRSF003161">
    <property type="entry name" value="FliG"/>
    <property type="match status" value="1"/>
</dbReference>
<comment type="subcellular location">
    <subcellularLocation>
        <location evidence="1">Bacterial flagellum basal body</location>
    </subcellularLocation>
    <subcellularLocation>
        <location evidence="2">Cell membrane</location>
        <topology evidence="2">Peripheral membrane protein</topology>
        <orientation evidence="2">Cytoplasmic side</orientation>
    </subcellularLocation>
</comment>
<evidence type="ECO:0000259" key="12">
    <source>
        <dbReference type="Pfam" id="PF14841"/>
    </source>
</evidence>
<dbReference type="Pfam" id="PF14841">
    <property type="entry name" value="FliG_M"/>
    <property type="match status" value="1"/>
</dbReference>
<dbReference type="Gene3D" id="1.10.220.30">
    <property type="match status" value="3"/>
</dbReference>
<feature type="domain" description="Flagellar motor switch protein FliG C-terminal" evidence="11">
    <location>
        <begin position="217"/>
        <end position="325"/>
    </location>
</feature>
<sequence>MKMTENKMEQCAVLLMSIGEETAAEVLKYLNSTEVQEIGAAMINVKNLTRNHVNDVMEQFRKDADQFMSVNLASEEYIRNILSKALGADRAAGILEDIFDLTKQESGIEALNQLEPANIAELIGGEHPQIIATIMVHLDRDLAADTLALLTERVRNDVIVRIATFGGVQPTALRELTEVLNNMLSGQTSKRSKMGGIRAAAEILNTMTSNLESAMVEHLRERDPELAQRIQEEMFTFENMADLDDLAIQAILNEVTDNNTLTLALKGASESVREHFFKNMSNRAAQMLRDELEDMQKVRASVVAAEQKIIIQVARRLADSGQITLSKAEDDDYI</sequence>
<name>A0A7T3BP18_9BURK</name>
<keyword evidence="15" id="KW-1185">Reference proteome</keyword>
<dbReference type="PRINTS" id="PR00954">
    <property type="entry name" value="FLGMOTORFLIG"/>
</dbReference>
<feature type="domain" description="Flagellar motor switch protein FliG N-terminal" evidence="13">
    <location>
        <begin position="8"/>
        <end position="99"/>
    </location>
</feature>
<comment type="function">
    <text evidence="10">FliG is one of three proteins (FliG, FliN, FliM) that forms the rotor-mounted switch complex (C ring), located at the base of the basal body. This complex interacts with the CheY and CheZ chemotaxis proteins, in addition to contacting components of the motor that determine the direction of flagellar rotation.</text>
</comment>
<dbReference type="InterPro" id="IPR011002">
    <property type="entry name" value="FliG_a-hlx"/>
</dbReference>
<keyword evidence="14" id="KW-0282">Flagellum</keyword>
<evidence type="ECO:0000256" key="1">
    <source>
        <dbReference type="ARBA" id="ARBA00004117"/>
    </source>
</evidence>
<evidence type="ECO:0000256" key="6">
    <source>
        <dbReference type="ARBA" id="ARBA00022500"/>
    </source>
</evidence>
<evidence type="ECO:0000259" key="11">
    <source>
        <dbReference type="Pfam" id="PF01706"/>
    </source>
</evidence>
<keyword evidence="14" id="KW-0969">Cilium</keyword>
<dbReference type="Pfam" id="PF01706">
    <property type="entry name" value="FliG_C"/>
    <property type="match status" value="1"/>
</dbReference>